<proteinExistence type="predicted"/>
<sequence>MGFLFILAIILFGLNDYDKKQKAKPTFKHYNFDAELTPNQRLAKEIADNMPVQSQLHRF</sequence>
<comment type="caution">
    <text evidence="1">The sequence shown here is derived from an EMBL/GenBank/DDBJ whole genome shotgun (WGS) entry which is preliminary data.</text>
</comment>
<dbReference type="Proteomes" id="UP001570071">
    <property type="component" value="Unassembled WGS sequence"/>
</dbReference>
<evidence type="ECO:0000313" key="2">
    <source>
        <dbReference type="Proteomes" id="UP001570071"/>
    </source>
</evidence>
<gene>
    <name evidence="1" type="ORF">AB6D66_01170</name>
</gene>
<organism evidence="1 2">
    <name type="scientific">Vibrio pomeroyi</name>
    <dbReference type="NCBI Taxonomy" id="198832"/>
    <lineage>
        <taxon>Bacteria</taxon>
        <taxon>Pseudomonadati</taxon>
        <taxon>Pseudomonadota</taxon>
        <taxon>Gammaproteobacteria</taxon>
        <taxon>Vibrionales</taxon>
        <taxon>Vibrionaceae</taxon>
        <taxon>Vibrio</taxon>
    </lineage>
</organism>
<reference evidence="1 2" key="1">
    <citation type="journal article" date="2024" name="ISME J.">
        <title>Tailless and filamentous prophages are predominant in marine Vibrio.</title>
        <authorList>
            <person name="Steensen K."/>
            <person name="Seneca J."/>
            <person name="Bartlau N."/>
            <person name="Yu X.A."/>
            <person name="Hussain F.A."/>
            <person name="Polz M.F."/>
        </authorList>
    </citation>
    <scope>NUCLEOTIDE SEQUENCE [LARGE SCALE GENOMIC DNA]</scope>
    <source>
        <strain evidence="1 2">10N.239.312.F12</strain>
    </source>
</reference>
<protein>
    <submittedName>
        <fullName evidence="1">Uncharacterized protein</fullName>
    </submittedName>
</protein>
<name>A0ABV4MR91_9VIBR</name>
<dbReference type="RefSeq" id="WP_269336765.1">
    <property type="nucleotide sequence ID" value="NZ_JBFSSG010000001.1"/>
</dbReference>
<keyword evidence="2" id="KW-1185">Reference proteome</keyword>
<dbReference type="EMBL" id="JBFSSG010000001">
    <property type="protein sequence ID" value="MEZ8719658.1"/>
    <property type="molecule type" value="Genomic_DNA"/>
</dbReference>
<evidence type="ECO:0000313" key="1">
    <source>
        <dbReference type="EMBL" id="MEZ8719658.1"/>
    </source>
</evidence>
<accession>A0ABV4MR91</accession>